<dbReference type="PRINTS" id="PR00038">
    <property type="entry name" value="HTHLUXR"/>
</dbReference>
<keyword evidence="1 3" id="KW-0597">Phosphoprotein</keyword>
<evidence type="ECO:0000313" key="6">
    <source>
        <dbReference type="EMBL" id="ANI15905.1"/>
    </source>
</evidence>
<feature type="modified residue" description="4-aspartylphosphate" evidence="3">
    <location>
        <position position="56"/>
    </location>
</feature>
<gene>
    <name evidence="6" type="ORF">A9C11_18870</name>
    <name evidence="7" type="ORF">P3W55_06705</name>
</gene>
<dbReference type="Proteomes" id="UP001220662">
    <property type="component" value="Unassembled WGS sequence"/>
</dbReference>
<dbReference type="SMART" id="SM00448">
    <property type="entry name" value="REC"/>
    <property type="match status" value="1"/>
</dbReference>
<feature type="domain" description="Response regulatory" evidence="5">
    <location>
        <begin position="5"/>
        <end position="125"/>
    </location>
</feature>
<proteinExistence type="predicted"/>
<dbReference type="Gene3D" id="3.40.50.2300">
    <property type="match status" value="1"/>
</dbReference>
<name>A0A127MRE2_9PSED</name>
<dbReference type="GO" id="GO:0000160">
    <property type="term" value="P:phosphorelay signal transduction system"/>
    <property type="evidence" value="ECO:0007669"/>
    <property type="project" value="InterPro"/>
</dbReference>
<dbReference type="InterPro" id="IPR016032">
    <property type="entry name" value="Sig_transdc_resp-reg_C-effctor"/>
</dbReference>
<evidence type="ECO:0000259" key="4">
    <source>
        <dbReference type="PROSITE" id="PS50043"/>
    </source>
</evidence>
<dbReference type="InterPro" id="IPR011006">
    <property type="entry name" value="CheY-like_superfamily"/>
</dbReference>
<dbReference type="InterPro" id="IPR036388">
    <property type="entry name" value="WH-like_DNA-bd_sf"/>
</dbReference>
<protein>
    <submittedName>
        <fullName evidence="6 7">Response regulator</fullName>
    </submittedName>
</protein>
<reference evidence="6 8" key="1">
    <citation type="submission" date="2016-05" db="EMBL/GenBank/DDBJ databases">
        <title>Genome Sequence of Pseudomonas citronellolis Strain SJTE-3, an Estrogens and Persistent Organic Pollutants degradation strain.</title>
        <authorList>
            <person name="Liang R."/>
        </authorList>
    </citation>
    <scope>NUCLEOTIDE SEQUENCE [LARGE SCALE GENOMIC DNA]</scope>
    <source>
        <strain evidence="6 8">SJTE-3</strain>
    </source>
</reference>
<dbReference type="Proteomes" id="UP000077748">
    <property type="component" value="Chromosome"/>
</dbReference>
<reference evidence="7" key="2">
    <citation type="submission" date="2023-03" db="EMBL/GenBank/DDBJ databases">
        <title>Draft assemblies of triclosan tolerant bacteria isolated from returned activated sludge.</title>
        <authorList>
            <person name="Van Hamelsveld S."/>
        </authorList>
    </citation>
    <scope>NUCLEOTIDE SEQUENCE</scope>
    <source>
        <strain evidence="7">GW210015_S63</strain>
    </source>
</reference>
<sequence length="209" mass="23464">MKKIKIVLADDHAVVLMGVRGILERHPQYQVACEVRTSGELVEALRREHFDIAIIDFSMPGDEVYGDGVRFIGYLVRNFPEVRFLVFTMLSNRLVLDRLCELGVQGVVRKDAGMAQLLSALDALCKGRRVLNPCTGDGGDLHSRLTSLSVKEYEVLRLFVSGLRVCEIARLLRRSDKTISAQKASAKRRLGVTTDQELLACCLEKHFFD</sequence>
<dbReference type="PANTHER" id="PTHR45566:SF2">
    <property type="entry name" value="NARL SUBFAMILY"/>
    <property type="match status" value="1"/>
</dbReference>
<dbReference type="SUPFAM" id="SSF52172">
    <property type="entry name" value="CheY-like"/>
    <property type="match status" value="1"/>
</dbReference>
<organism evidence="6 8">
    <name type="scientific">Pseudomonas citronellolis</name>
    <dbReference type="NCBI Taxonomy" id="53408"/>
    <lineage>
        <taxon>Bacteria</taxon>
        <taxon>Pseudomonadati</taxon>
        <taxon>Pseudomonadota</taxon>
        <taxon>Gammaproteobacteria</taxon>
        <taxon>Pseudomonadales</taxon>
        <taxon>Pseudomonadaceae</taxon>
        <taxon>Pseudomonas</taxon>
    </lineage>
</organism>
<dbReference type="InterPro" id="IPR058245">
    <property type="entry name" value="NreC/VraR/RcsB-like_REC"/>
</dbReference>
<dbReference type="Pfam" id="PF00196">
    <property type="entry name" value="GerE"/>
    <property type="match status" value="1"/>
</dbReference>
<dbReference type="RefSeq" id="WP_009619421.1">
    <property type="nucleotide sequence ID" value="NZ_CALEBV010000140.1"/>
</dbReference>
<dbReference type="CDD" id="cd17535">
    <property type="entry name" value="REC_NarL-like"/>
    <property type="match status" value="1"/>
</dbReference>
<evidence type="ECO:0000313" key="7">
    <source>
        <dbReference type="EMBL" id="MDF3841401.1"/>
    </source>
</evidence>
<dbReference type="PROSITE" id="PS00622">
    <property type="entry name" value="HTH_LUXR_1"/>
    <property type="match status" value="1"/>
</dbReference>
<dbReference type="GO" id="GO:0003677">
    <property type="term" value="F:DNA binding"/>
    <property type="evidence" value="ECO:0007669"/>
    <property type="project" value="UniProtKB-KW"/>
</dbReference>
<dbReference type="EMBL" id="JARJLR010000131">
    <property type="protein sequence ID" value="MDF3841401.1"/>
    <property type="molecule type" value="Genomic_DNA"/>
</dbReference>
<evidence type="ECO:0000259" key="5">
    <source>
        <dbReference type="PROSITE" id="PS50110"/>
    </source>
</evidence>
<dbReference type="InterPro" id="IPR001789">
    <property type="entry name" value="Sig_transdc_resp-reg_receiver"/>
</dbReference>
<dbReference type="CDD" id="cd06170">
    <property type="entry name" value="LuxR_C_like"/>
    <property type="match status" value="1"/>
</dbReference>
<dbReference type="InterPro" id="IPR051015">
    <property type="entry name" value="EvgA-like"/>
</dbReference>
<dbReference type="Gene3D" id="1.10.10.10">
    <property type="entry name" value="Winged helix-like DNA-binding domain superfamily/Winged helix DNA-binding domain"/>
    <property type="match status" value="1"/>
</dbReference>
<accession>A0A127MRE2</accession>
<dbReference type="AlphaFoldDB" id="A0A127MRE2"/>
<dbReference type="PROSITE" id="PS50043">
    <property type="entry name" value="HTH_LUXR_2"/>
    <property type="match status" value="1"/>
</dbReference>
<dbReference type="STRING" id="53408.A9C11_18870"/>
<dbReference type="Pfam" id="PF00072">
    <property type="entry name" value="Response_reg"/>
    <property type="match status" value="1"/>
</dbReference>
<evidence type="ECO:0000313" key="8">
    <source>
        <dbReference type="Proteomes" id="UP000077748"/>
    </source>
</evidence>
<dbReference type="GO" id="GO:0006355">
    <property type="term" value="P:regulation of DNA-templated transcription"/>
    <property type="evidence" value="ECO:0007669"/>
    <property type="project" value="InterPro"/>
</dbReference>
<dbReference type="EMBL" id="CP015878">
    <property type="protein sequence ID" value="ANI15905.1"/>
    <property type="molecule type" value="Genomic_DNA"/>
</dbReference>
<keyword evidence="2 6" id="KW-0238">DNA-binding</keyword>
<evidence type="ECO:0000256" key="1">
    <source>
        <dbReference type="ARBA" id="ARBA00022553"/>
    </source>
</evidence>
<dbReference type="PANTHER" id="PTHR45566">
    <property type="entry name" value="HTH-TYPE TRANSCRIPTIONAL REGULATOR YHJB-RELATED"/>
    <property type="match status" value="1"/>
</dbReference>
<evidence type="ECO:0000256" key="3">
    <source>
        <dbReference type="PROSITE-ProRule" id="PRU00169"/>
    </source>
</evidence>
<dbReference type="InterPro" id="IPR000792">
    <property type="entry name" value="Tscrpt_reg_LuxR_C"/>
</dbReference>
<dbReference type="KEGG" id="pcq:PcP3B5_24080"/>
<evidence type="ECO:0000256" key="2">
    <source>
        <dbReference type="ARBA" id="ARBA00023125"/>
    </source>
</evidence>
<feature type="domain" description="HTH luxR-type" evidence="4">
    <location>
        <begin position="141"/>
        <end position="206"/>
    </location>
</feature>
<dbReference type="SUPFAM" id="SSF46894">
    <property type="entry name" value="C-terminal effector domain of the bipartite response regulators"/>
    <property type="match status" value="1"/>
</dbReference>
<dbReference type="PROSITE" id="PS50110">
    <property type="entry name" value="RESPONSE_REGULATORY"/>
    <property type="match status" value="1"/>
</dbReference>
<dbReference type="SMART" id="SM00421">
    <property type="entry name" value="HTH_LUXR"/>
    <property type="match status" value="1"/>
</dbReference>